<evidence type="ECO:0000256" key="9">
    <source>
        <dbReference type="ARBA" id="ARBA00023316"/>
    </source>
</evidence>
<protein>
    <recommendedName>
        <fullName evidence="10">UDP-N-acetylglucosamine--N-acetylmuramyl-(pentapeptide) pyrophosphoryl-undecaprenol N-acetylglucosamine transferase</fullName>
        <ecNumber evidence="10">2.4.1.227</ecNumber>
    </recommendedName>
    <alternativeName>
        <fullName evidence="10">Undecaprenyl-PP-MurNAc-pentapeptide-UDPGlcNAc GlcNAc transferase</fullName>
    </alternativeName>
</protein>
<comment type="catalytic activity">
    <reaction evidence="10">
        <text>di-trans,octa-cis-undecaprenyl diphospho-N-acetyl-alpha-D-muramoyl-L-alanyl-D-glutamyl-meso-2,6-diaminopimeloyl-D-alanyl-D-alanine + UDP-N-acetyl-alpha-D-glucosamine = di-trans,octa-cis-undecaprenyl diphospho-[N-acetyl-alpha-D-glucosaminyl-(1-&gt;4)]-N-acetyl-alpha-D-muramoyl-L-alanyl-D-glutamyl-meso-2,6-diaminopimeloyl-D-alanyl-D-alanine + UDP + H(+)</text>
        <dbReference type="Rhea" id="RHEA:31227"/>
        <dbReference type="ChEBI" id="CHEBI:15378"/>
        <dbReference type="ChEBI" id="CHEBI:57705"/>
        <dbReference type="ChEBI" id="CHEBI:58223"/>
        <dbReference type="ChEBI" id="CHEBI:61387"/>
        <dbReference type="ChEBI" id="CHEBI:61388"/>
        <dbReference type="EC" id="2.4.1.227"/>
    </reaction>
</comment>
<evidence type="ECO:0000256" key="3">
    <source>
        <dbReference type="ARBA" id="ARBA00022676"/>
    </source>
</evidence>
<comment type="caution">
    <text evidence="13">The sequence shown here is derived from an EMBL/GenBank/DDBJ whole genome shotgun (WGS) entry which is preliminary data.</text>
</comment>
<evidence type="ECO:0000256" key="4">
    <source>
        <dbReference type="ARBA" id="ARBA00022679"/>
    </source>
</evidence>
<keyword evidence="6 10" id="KW-0573">Peptidoglycan synthesis</keyword>
<proteinExistence type="inferred from homology"/>
<keyword evidence="3 10" id="KW-0328">Glycosyltransferase</keyword>
<dbReference type="AlphaFoldDB" id="A0AAW8D6U5"/>
<feature type="domain" description="Glycosyl transferase family 28 C-terminal" evidence="12">
    <location>
        <begin position="183"/>
        <end position="343"/>
    </location>
</feature>
<keyword evidence="5 10" id="KW-0133">Cell shape</keyword>
<evidence type="ECO:0000259" key="11">
    <source>
        <dbReference type="Pfam" id="PF03033"/>
    </source>
</evidence>
<feature type="binding site" evidence="10">
    <location>
        <position position="189"/>
    </location>
    <ligand>
        <name>UDP-N-acetyl-alpha-D-glucosamine</name>
        <dbReference type="ChEBI" id="CHEBI:57705"/>
    </ligand>
</feature>
<dbReference type="GO" id="GO:0051301">
    <property type="term" value="P:cell division"/>
    <property type="evidence" value="ECO:0007669"/>
    <property type="project" value="UniProtKB-KW"/>
</dbReference>
<keyword evidence="2 10" id="KW-0132">Cell division</keyword>
<evidence type="ECO:0000259" key="12">
    <source>
        <dbReference type="Pfam" id="PF04101"/>
    </source>
</evidence>
<evidence type="ECO:0000313" key="13">
    <source>
        <dbReference type="EMBL" id="MDP9896925.1"/>
    </source>
</evidence>
<evidence type="ECO:0000256" key="1">
    <source>
        <dbReference type="ARBA" id="ARBA00022475"/>
    </source>
</evidence>
<evidence type="ECO:0000313" key="14">
    <source>
        <dbReference type="Proteomes" id="UP001242045"/>
    </source>
</evidence>
<dbReference type="InterPro" id="IPR007235">
    <property type="entry name" value="Glyco_trans_28_C"/>
</dbReference>
<dbReference type="HAMAP" id="MF_00033">
    <property type="entry name" value="MurG"/>
    <property type="match status" value="1"/>
</dbReference>
<dbReference type="GO" id="GO:0008360">
    <property type="term" value="P:regulation of cell shape"/>
    <property type="evidence" value="ECO:0007669"/>
    <property type="project" value="UniProtKB-KW"/>
</dbReference>
<keyword evidence="4 10" id="KW-0808">Transferase</keyword>
<dbReference type="EMBL" id="JAUSRD010000022">
    <property type="protein sequence ID" value="MDP9896925.1"/>
    <property type="molecule type" value="Genomic_DNA"/>
</dbReference>
<gene>
    <name evidence="10" type="primary">murG</name>
    <name evidence="13" type="ORF">J2W31_006067</name>
</gene>
<dbReference type="GO" id="GO:0005975">
    <property type="term" value="P:carbohydrate metabolic process"/>
    <property type="evidence" value="ECO:0007669"/>
    <property type="project" value="InterPro"/>
</dbReference>
<name>A0AAW8D6U5_9BURK</name>
<evidence type="ECO:0000256" key="6">
    <source>
        <dbReference type="ARBA" id="ARBA00022984"/>
    </source>
</evidence>
<comment type="subcellular location">
    <subcellularLocation>
        <location evidence="10">Cell membrane</location>
        <topology evidence="10">Peripheral membrane protein</topology>
        <orientation evidence="10">Cytoplasmic side</orientation>
    </subcellularLocation>
</comment>
<evidence type="ECO:0000256" key="5">
    <source>
        <dbReference type="ARBA" id="ARBA00022960"/>
    </source>
</evidence>
<comment type="similarity">
    <text evidence="10">Belongs to the glycosyltransferase 28 family. MurG subfamily.</text>
</comment>
<dbReference type="GO" id="GO:0050511">
    <property type="term" value="F:undecaprenyldiphospho-muramoylpentapeptide beta-N-acetylglucosaminyltransferase activity"/>
    <property type="evidence" value="ECO:0007669"/>
    <property type="project" value="UniProtKB-UniRule"/>
</dbReference>
<dbReference type="PANTHER" id="PTHR21015">
    <property type="entry name" value="UDP-N-ACETYLGLUCOSAMINE--N-ACETYLMURAMYL-(PENTAPEPTIDE) PYROPHOSPHORYL-UNDECAPRENOL N-ACETYLGLUCOSAMINE TRANSFERASE 1"/>
    <property type="match status" value="1"/>
</dbReference>
<dbReference type="InterPro" id="IPR004276">
    <property type="entry name" value="GlycoTrans_28_N"/>
</dbReference>
<dbReference type="Pfam" id="PF04101">
    <property type="entry name" value="Glyco_tran_28_C"/>
    <property type="match status" value="1"/>
</dbReference>
<dbReference type="PANTHER" id="PTHR21015:SF22">
    <property type="entry name" value="GLYCOSYLTRANSFERASE"/>
    <property type="match status" value="1"/>
</dbReference>
<keyword evidence="7 10" id="KW-0472">Membrane</keyword>
<dbReference type="GO" id="GO:0071555">
    <property type="term" value="P:cell wall organization"/>
    <property type="evidence" value="ECO:0007669"/>
    <property type="project" value="UniProtKB-KW"/>
</dbReference>
<keyword evidence="8 10" id="KW-0131">Cell cycle</keyword>
<dbReference type="Gene3D" id="3.40.50.2000">
    <property type="entry name" value="Glycogen Phosphorylase B"/>
    <property type="match status" value="2"/>
</dbReference>
<evidence type="ECO:0000256" key="10">
    <source>
        <dbReference type="HAMAP-Rule" id="MF_00033"/>
    </source>
</evidence>
<dbReference type="Pfam" id="PF03033">
    <property type="entry name" value="Glyco_transf_28"/>
    <property type="match status" value="1"/>
</dbReference>
<organism evidence="13 14">
    <name type="scientific">Variovorax boronicumulans</name>
    <dbReference type="NCBI Taxonomy" id="436515"/>
    <lineage>
        <taxon>Bacteria</taxon>
        <taxon>Pseudomonadati</taxon>
        <taxon>Pseudomonadota</taxon>
        <taxon>Betaproteobacteria</taxon>
        <taxon>Burkholderiales</taxon>
        <taxon>Comamonadaceae</taxon>
        <taxon>Variovorax</taxon>
    </lineage>
</organism>
<dbReference type="SUPFAM" id="SSF53756">
    <property type="entry name" value="UDP-Glycosyltransferase/glycogen phosphorylase"/>
    <property type="match status" value="1"/>
</dbReference>
<comment type="function">
    <text evidence="10">Cell wall formation. Catalyzes the transfer of a GlcNAc subunit on undecaprenyl-pyrophosphoryl-MurNAc-pentapeptide (lipid intermediate I) to form undecaprenyl-pyrophosphoryl-MurNAc-(pentapeptide)GlcNAc (lipid intermediate II).</text>
</comment>
<dbReference type="GO" id="GO:0005886">
    <property type="term" value="C:plasma membrane"/>
    <property type="evidence" value="ECO:0007669"/>
    <property type="project" value="UniProtKB-SubCell"/>
</dbReference>
<sequence length="354" mass="37479">MTGRTALVMAGGTGGHIFPGLAVAEALRERGWRVHWLGAPGSMEEKLVPPRGFAFEPVQFGGVRGKGPLTLFLLPLKLLRAFWQSFRVVRRVKPDVLVGLGGYITFPGGMMGVLLNKPLVLHEQNSVAGLANKVLAGVADRVFTAFPNVLKKAQWVGNPLRAAFTSQADPASRFAGRSGPLKLLVVGGSLGARGLNTVVPQALARIAPETRPQVLHQSGAKQIDELRANYTAAGVEGELTPFIEDTAQAYADADIIVARAGASTVTEIAAVGAAALFVPFPSAVDDHQTTNARFLVDAGGGWLVQQADLTPELLADLLQNTERTALIEKAAKAKTMQKTEAVEAVVRACEELAK</sequence>
<dbReference type="InterPro" id="IPR006009">
    <property type="entry name" value="GlcNAc_MurG"/>
</dbReference>
<evidence type="ECO:0000256" key="8">
    <source>
        <dbReference type="ARBA" id="ARBA00023306"/>
    </source>
</evidence>
<evidence type="ECO:0000256" key="7">
    <source>
        <dbReference type="ARBA" id="ARBA00023136"/>
    </source>
</evidence>
<feature type="domain" description="Glycosyltransferase family 28 N-terminal" evidence="11">
    <location>
        <begin position="7"/>
        <end position="144"/>
    </location>
</feature>
<keyword evidence="1 10" id="KW-1003">Cell membrane</keyword>
<evidence type="ECO:0000256" key="2">
    <source>
        <dbReference type="ARBA" id="ARBA00022618"/>
    </source>
</evidence>
<feature type="binding site" evidence="10">
    <location>
        <begin position="13"/>
        <end position="15"/>
    </location>
    <ligand>
        <name>UDP-N-acetyl-alpha-D-glucosamine</name>
        <dbReference type="ChEBI" id="CHEBI:57705"/>
    </ligand>
</feature>
<comment type="pathway">
    <text evidence="10">Cell wall biogenesis; peptidoglycan biosynthesis.</text>
</comment>
<dbReference type="NCBIfam" id="TIGR01133">
    <property type="entry name" value="murG"/>
    <property type="match status" value="1"/>
</dbReference>
<accession>A0AAW8D6U5</accession>
<reference evidence="13" key="1">
    <citation type="submission" date="2023-07" db="EMBL/GenBank/DDBJ databases">
        <title>Sorghum-associated microbial communities from plants grown in Nebraska, USA.</title>
        <authorList>
            <person name="Schachtman D."/>
        </authorList>
    </citation>
    <scope>NUCLEOTIDE SEQUENCE</scope>
    <source>
        <strain evidence="13">DS3754</strain>
    </source>
</reference>
<dbReference type="GO" id="GO:0009252">
    <property type="term" value="P:peptidoglycan biosynthetic process"/>
    <property type="evidence" value="ECO:0007669"/>
    <property type="project" value="UniProtKB-UniRule"/>
</dbReference>
<dbReference type="CDD" id="cd03785">
    <property type="entry name" value="GT28_MurG"/>
    <property type="match status" value="1"/>
</dbReference>
<dbReference type="RefSeq" id="WP_307687039.1">
    <property type="nucleotide sequence ID" value="NZ_JAUSRD010000022.1"/>
</dbReference>
<feature type="binding site" evidence="10">
    <location>
        <position position="243"/>
    </location>
    <ligand>
        <name>UDP-N-acetyl-alpha-D-glucosamine</name>
        <dbReference type="ChEBI" id="CHEBI:57705"/>
    </ligand>
</feature>
<comment type="caution">
    <text evidence="10">Lacks conserved residue(s) required for the propagation of feature annotation.</text>
</comment>
<keyword evidence="9 10" id="KW-0961">Cell wall biogenesis/degradation</keyword>
<feature type="binding site" evidence="10">
    <location>
        <position position="288"/>
    </location>
    <ligand>
        <name>UDP-N-acetyl-alpha-D-glucosamine</name>
        <dbReference type="ChEBI" id="CHEBI:57705"/>
    </ligand>
</feature>
<feature type="binding site" evidence="10">
    <location>
        <position position="161"/>
    </location>
    <ligand>
        <name>UDP-N-acetyl-alpha-D-glucosamine</name>
        <dbReference type="ChEBI" id="CHEBI:57705"/>
    </ligand>
</feature>
<feature type="binding site" evidence="10">
    <location>
        <position position="125"/>
    </location>
    <ligand>
        <name>UDP-N-acetyl-alpha-D-glucosamine</name>
        <dbReference type="ChEBI" id="CHEBI:57705"/>
    </ligand>
</feature>
<dbReference type="Proteomes" id="UP001242045">
    <property type="component" value="Unassembled WGS sequence"/>
</dbReference>
<dbReference type="EC" id="2.4.1.227" evidence="10"/>